<name>A0ACB9E7X9_9ASTR</name>
<evidence type="ECO:0000313" key="1">
    <source>
        <dbReference type="EMBL" id="KAI3754937.1"/>
    </source>
</evidence>
<accession>A0ACB9E7X9</accession>
<keyword evidence="2" id="KW-1185">Reference proteome</keyword>
<gene>
    <name evidence="1" type="ORF">L1987_54729</name>
</gene>
<protein>
    <submittedName>
        <fullName evidence="1">Uncharacterized protein</fullName>
    </submittedName>
</protein>
<evidence type="ECO:0000313" key="2">
    <source>
        <dbReference type="Proteomes" id="UP001056120"/>
    </source>
</evidence>
<reference evidence="2" key="1">
    <citation type="journal article" date="2022" name="Mol. Ecol. Resour.">
        <title>The genomes of chicory, endive, great burdock and yacon provide insights into Asteraceae palaeo-polyploidization history and plant inulin production.</title>
        <authorList>
            <person name="Fan W."/>
            <person name="Wang S."/>
            <person name="Wang H."/>
            <person name="Wang A."/>
            <person name="Jiang F."/>
            <person name="Liu H."/>
            <person name="Zhao H."/>
            <person name="Xu D."/>
            <person name="Zhang Y."/>
        </authorList>
    </citation>
    <scope>NUCLEOTIDE SEQUENCE [LARGE SCALE GENOMIC DNA]</scope>
    <source>
        <strain evidence="2">cv. Yunnan</strain>
    </source>
</reference>
<comment type="caution">
    <text evidence="1">The sequence shown here is derived from an EMBL/GenBank/DDBJ whole genome shotgun (WGS) entry which is preliminary data.</text>
</comment>
<proteinExistence type="predicted"/>
<organism evidence="1 2">
    <name type="scientific">Smallanthus sonchifolius</name>
    <dbReference type="NCBI Taxonomy" id="185202"/>
    <lineage>
        <taxon>Eukaryota</taxon>
        <taxon>Viridiplantae</taxon>
        <taxon>Streptophyta</taxon>
        <taxon>Embryophyta</taxon>
        <taxon>Tracheophyta</taxon>
        <taxon>Spermatophyta</taxon>
        <taxon>Magnoliopsida</taxon>
        <taxon>eudicotyledons</taxon>
        <taxon>Gunneridae</taxon>
        <taxon>Pentapetalae</taxon>
        <taxon>asterids</taxon>
        <taxon>campanulids</taxon>
        <taxon>Asterales</taxon>
        <taxon>Asteraceae</taxon>
        <taxon>Asteroideae</taxon>
        <taxon>Heliantheae alliance</taxon>
        <taxon>Millerieae</taxon>
        <taxon>Smallanthus</taxon>
    </lineage>
</organism>
<sequence>MGDFQVSSPKSIENTFATTSNVPYHDKTLVKNVCWTNSVAKPLKISESKSKWKSKQFGKKLEVGALYAKNNNANVSSNEKSDGSKSTRNVFVPIKTDITINNQEDAKGMPSVIFKHNQESSPSYLKSKAKTIIILEEMAVIAIALEKVLIRGGYFNLKRPNVGIVPRTNARFYDYTCICKVRPKFSNTLVKRRYEFVFGGTKKPLVFANMKKRNDGSRVKHKWKSKL</sequence>
<dbReference type="Proteomes" id="UP001056120">
    <property type="component" value="Linkage Group LG18"/>
</dbReference>
<dbReference type="EMBL" id="CM042035">
    <property type="protein sequence ID" value="KAI3754937.1"/>
    <property type="molecule type" value="Genomic_DNA"/>
</dbReference>
<reference evidence="1 2" key="2">
    <citation type="journal article" date="2022" name="Mol. Ecol. Resour.">
        <title>The genomes of chicory, endive, great burdock and yacon provide insights into Asteraceae paleo-polyploidization history and plant inulin production.</title>
        <authorList>
            <person name="Fan W."/>
            <person name="Wang S."/>
            <person name="Wang H."/>
            <person name="Wang A."/>
            <person name="Jiang F."/>
            <person name="Liu H."/>
            <person name="Zhao H."/>
            <person name="Xu D."/>
            <person name="Zhang Y."/>
        </authorList>
    </citation>
    <scope>NUCLEOTIDE SEQUENCE [LARGE SCALE GENOMIC DNA]</scope>
    <source>
        <strain evidence="2">cv. Yunnan</strain>
        <tissue evidence="1">Leaves</tissue>
    </source>
</reference>